<evidence type="ECO:0000256" key="6">
    <source>
        <dbReference type="ARBA" id="ARBA00022630"/>
    </source>
</evidence>
<dbReference type="CDD" id="cd02015">
    <property type="entry name" value="TPP_AHAS"/>
    <property type="match status" value="1"/>
</dbReference>
<dbReference type="Pfam" id="PF02775">
    <property type="entry name" value="TPP_enzyme_C"/>
    <property type="match status" value="1"/>
</dbReference>
<dbReference type="PANTHER" id="PTHR18968:SF13">
    <property type="entry name" value="ACETOLACTATE SYNTHASE CATALYTIC SUBUNIT, MITOCHONDRIAL"/>
    <property type="match status" value="1"/>
</dbReference>
<dbReference type="Gene3D" id="3.40.50.970">
    <property type="match status" value="2"/>
</dbReference>
<dbReference type="InterPro" id="IPR045229">
    <property type="entry name" value="TPP_enz"/>
</dbReference>
<dbReference type="InterPro" id="IPR029035">
    <property type="entry name" value="DHS-like_NAD/FAD-binding_dom"/>
</dbReference>
<evidence type="ECO:0000256" key="8">
    <source>
        <dbReference type="ARBA" id="ARBA00022723"/>
    </source>
</evidence>
<keyword evidence="9" id="KW-0274">FAD</keyword>
<gene>
    <name evidence="18" type="ORF">THII_2332</name>
</gene>
<dbReference type="OrthoDB" id="9785953at2"/>
<dbReference type="InterPro" id="IPR029061">
    <property type="entry name" value="THDP-binding"/>
</dbReference>
<evidence type="ECO:0000256" key="13">
    <source>
        <dbReference type="ARBA" id="ARBA00048670"/>
    </source>
</evidence>
<dbReference type="GO" id="GO:0005948">
    <property type="term" value="C:acetolactate synthase complex"/>
    <property type="evidence" value="ECO:0007669"/>
    <property type="project" value="TreeGrafter"/>
</dbReference>
<dbReference type="HOGENOM" id="CLU_013748_1_2_6"/>
<evidence type="ECO:0000256" key="12">
    <source>
        <dbReference type="ARBA" id="ARBA00023304"/>
    </source>
</evidence>
<dbReference type="FunFam" id="3.40.50.1220:FF:000008">
    <property type="entry name" value="Acetolactate synthase"/>
    <property type="match status" value="1"/>
</dbReference>
<comment type="cofactor">
    <cofactor evidence="14">
        <name>Mg(2+)</name>
        <dbReference type="ChEBI" id="CHEBI:18420"/>
    </cofactor>
    <text evidence="14">Binds 1 Mg(2+) ion per subunit.</text>
</comment>
<keyword evidence="7 14" id="KW-0808">Transferase</keyword>
<evidence type="ECO:0000256" key="9">
    <source>
        <dbReference type="ARBA" id="ARBA00022827"/>
    </source>
</evidence>
<evidence type="ECO:0000256" key="7">
    <source>
        <dbReference type="ARBA" id="ARBA00022679"/>
    </source>
</evidence>
<comment type="pathway">
    <text evidence="1 14">Amino-acid biosynthesis; L-isoleucine biosynthesis; L-isoleucine from 2-oxobutanoate: step 1/4.</text>
</comment>
<dbReference type="STRING" id="40754.THII_2332"/>
<keyword evidence="11 14" id="KW-0786">Thiamine pyrophosphate</keyword>
<dbReference type="InterPro" id="IPR012846">
    <property type="entry name" value="Acetolactate_synth_lsu"/>
</dbReference>
<dbReference type="UniPathway" id="UPA00049">
    <property type="reaction ID" value="UER00059"/>
</dbReference>
<evidence type="ECO:0000313" key="18">
    <source>
        <dbReference type="EMBL" id="BAP56629.1"/>
    </source>
</evidence>
<comment type="pathway">
    <text evidence="2 14">Amino-acid biosynthesis; L-valine biosynthesis; L-valine from pyruvate: step 1/4.</text>
</comment>
<dbReference type="FunFam" id="3.40.50.970:FF:000007">
    <property type="entry name" value="Acetolactate synthase"/>
    <property type="match status" value="1"/>
</dbReference>
<dbReference type="UniPathway" id="UPA00047">
    <property type="reaction ID" value="UER00055"/>
</dbReference>
<keyword evidence="5 14" id="KW-0028">Amino-acid biosynthesis</keyword>
<evidence type="ECO:0000256" key="3">
    <source>
        <dbReference type="ARBA" id="ARBA00007812"/>
    </source>
</evidence>
<dbReference type="Proteomes" id="UP000031623">
    <property type="component" value="Chromosome"/>
</dbReference>
<dbReference type="EMBL" id="AP014633">
    <property type="protein sequence ID" value="BAP56629.1"/>
    <property type="molecule type" value="Genomic_DNA"/>
</dbReference>
<keyword evidence="6" id="KW-0285">Flavoprotein</keyword>
<comment type="cofactor">
    <cofactor evidence="14">
        <name>thiamine diphosphate</name>
        <dbReference type="ChEBI" id="CHEBI:58937"/>
    </cofactor>
    <text evidence="14">Binds 1 thiamine pyrophosphate per subunit.</text>
</comment>
<feature type="domain" description="Thiamine pyrophosphate enzyme N-terminal TPP-binding" evidence="17">
    <location>
        <begin position="10"/>
        <end position="126"/>
    </location>
</feature>
<evidence type="ECO:0000256" key="1">
    <source>
        <dbReference type="ARBA" id="ARBA00004974"/>
    </source>
</evidence>
<name>A0A090AHA1_9GAMM</name>
<comment type="catalytic activity">
    <reaction evidence="13 14">
        <text>2 pyruvate + H(+) = (2S)-2-acetolactate + CO2</text>
        <dbReference type="Rhea" id="RHEA:25249"/>
        <dbReference type="ChEBI" id="CHEBI:15361"/>
        <dbReference type="ChEBI" id="CHEBI:15378"/>
        <dbReference type="ChEBI" id="CHEBI:16526"/>
        <dbReference type="ChEBI" id="CHEBI:58476"/>
        <dbReference type="EC" id="2.2.1.6"/>
    </reaction>
</comment>
<dbReference type="GO" id="GO:0003984">
    <property type="term" value="F:acetolactate synthase activity"/>
    <property type="evidence" value="ECO:0007669"/>
    <property type="project" value="UniProtKB-EC"/>
</dbReference>
<feature type="domain" description="Thiamine pyrophosphate enzyme central" evidence="15">
    <location>
        <begin position="200"/>
        <end position="334"/>
    </location>
</feature>
<dbReference type="GO" id="GO:0050660">
    <property type="term" value="F:flavin adenine dinucleotide binding"/>
    <property type="evidence" value="ECO:0007669"/>
    <property type="project" value="InterPro"/>
</dbReference>
<sequence>MNVANNLEMMTGADILMNCLVAEGVEFVFGYPGGSVLHIYDAMFKQNQIRHILVRHEQGATHAADGYARSTGKPGVVLVTSGPGATNAITGIATAYMDSIPLVIITGQVPTQLIGNDAFQEVDSVGISRPCVKHNFLVNDVNKLAITVKKAFHIATTGRPGPVLIDIPKDVTAKKAIFEYPETLEIRSYKPVLSGHPGQIRRAVDLILSAKRPIIYTGGGVILGNASEALTQLTRLLGVPITQTLMGLGSYPATDNQFLGMLGMHGTYEANMAMHECDVLVAIGARFDDRVTGELEKFCPDAKIIHVDVDPSSISKNVKVDIPIVGAVGQVLTDMIQAINETGRKPDSDALAAWWEQINAWRATKCLRYDHNSPLIKPQAVVEKLYELTQGEVFVTSDVGQHQMFVAQFYKFTKPRRWINSGGLGTMGFGLPAAMGVQLAHPNDTVICVTGEASIQMCIQELSTCKQFDLPIKIINLNNRYMGMVRQWQEMFYDKRYSHSYLDALPDFMKLAEAYGHIGIRVDKPADVESALKEGLAIKDRLVFMDFIIDQGENVYPMVAAGKGQHEMVLSPLRELA</sequence>
<dbReference type="Pfam" id="PF00205">
    <property type="entry name" value="TPP_enzyme_M"/>
    <property type="match status" value="1"/>
</dbReference>
<evidence type="ECO:0000256" key="5">
    <source>
        <dbReference type="ARBA" id="ARBA00022605"/>
    </source>
</evidence>
<dbReference type="InterPro" id="IPR011766">
    <property type="entry name" value="TPP_enzyme_TPP-bd"/>
</dbReference>
<keyword evidence="19" id="KW-1185">Reference proteome</keyword>
<protein>
    <recommendedName>
        <fullName evidence="4 14">Acetolactate synthase</fullName>
        <ecNumber evidence="4 14">2.2.1.6</ecNumber>
    </recommendedName>
</protein>
<dbReference type="NCBIfam" id="TIGR00118">
    <property type="entry name" value="acolac_lg"/>
    <property type="match status" value="1"/>
</dbReference>
<comment type="similarity">
    <text evidence="3 14">Belongs to the TPP enzyme family.</text>
</comment>
<dbReference type="Gene3D" id="3.40.50.1220">
    <property type="entry name" value="TPP-binding domain"/>
    <property type="match status" value="1"/>
</dbReference>
<dbReference type="CDD" id="cd07035">
    <property type="entry name" value="TPP_PYR_POX_like"/>
    <property type="match status" value="1"/>
</dbReference>
<dbReference type="InterPro" id="IPR012001">
    <property type="entry name" value="Thiamin_PyroP_enz_TPP-bd_dom"/>
</dbReference>
<evidence type="ECO:0000259" key="16">
    <source>
        <dbReference type="Pfam" id="PF02775"/>
    </source>
</evidence>
<evidence type="ECO:0000256" key="10">
    <source>
        <dbReference type="ARBA" id="ARBA00022842"/>
    </source>
</evidence>
<evidence type="ECO:0000256" key="4">
    <source>
        <dbReference type="ARBA" id="ARBA00013145"/>
    </source>
</evidence>
<dbReference type="GO" id="GO:0009099">
    <property type="term" value="P:L-valine biosynthetic process"/>
    <property type="evidence" value="ECO:0007669"/>
    <property type="project" value="UniProtKB-UniPathway"/>
</dbReference>
<keyword evidence="10 14" id="KW-0460">Magnesium</keyword>
<dbReference type="EC" id="2.2.1.6" evidence="4 14"/>
<dbReference type="InterPro" id="IPR039368">
    <property type="entry name" value="AHAS_TPP"/>
</dbReference>
<accession>A0A090AHA1</accession>
<dbReference type="GO" id="GO:0009097">
    <property type="term" value="P:isoleucine biosynthetic process"/>
    <property type="evidence" value="ECO:0007669"/>
    <property type="project" value="UniProtKB-UniPathway"/>
</dbReference>
<dbReference type="NCBIfam" id="NF005058">
    <property type="entry name" value="PRK06466.1"/>
    <property type="match status" value="1"/>
</dbReference>
<dbReference type="SUPFAM" id="SSF52467">
    <property type="entry name" value="DHS-like NAD/FAD-binding domain"/>
    <property type="match status" value="1"/>
</dbReference>
<keyword evidence="8 14" id="KW-0479">Metal-binding</keyword>
<evidence type="ECO:0000259" key="17">
    <source>
        <dbReference type="Pfam" id="PF02776"/>
    </source>
</evidence>
<dbReference type="AlphaFoldDB" id="A0A090AHA1"/>
<evidence type="ECO:0000256" key="14">
    <source>
        <dbReference type="RuleBase" id="RU003591"/>
    </source>
</evidence>
<dbReference type="GO" id="GO:0030976">
    <property type="term" value="F:thiamine pyrophosphate binding"/>
    <property type="evidence" value="ECO:0007669"/>
    <property type="project" value="UniProtKB-UniRule"/>
</dbReference>
<feature type="domain" description="Thiamine pyrophosphate enzyme TPP-binding" evidence="16">
    <location>
        <begin position="398"/>
        <end position="546"/>
    </location>
</feature>
<keyword evidence="12 14" id="KW-0100">Branched-chain amino acid biosynthesis</keyword>
<dbReference type="PANTHER" id="PTHR18968">
    <property type="entry name" value="THIAMINE PYROPHOSPHATE ENZYMES"/>
    <property type="match status" value="1"/>
</dbReference>
<evidence type="ECO:0000256" key="2">
    <source>
        <dbReference type="ARBA" id="ARBA00005025"/>
    </source>
</evidence>
<evidence type="ECO:0000313" key="19">
    <source>
        <dbReference type="Proteomes" id="UP000031623"/>
    </source>
</evidence>
<dbReference type="SUPFAM" id="SSF52518">
    <property type="entry name" value="Thiamin diphosphate-binding fold (THDP-binding)"/>
    <property type="match status" value="2"/>
</dbReference>
<dbReference type="Pfam" id="PF02776">
    <property type="entry name" value="TPP_enzyme_N"/>
    <property type="match status" value="1"/>
</dbReference>
<dbReference type="InterPro" id="IPR012000">
    <property type="entry name" value="Thiamin_PyroP_enz_cen_dom"/>
</dbReference>
<dbReference type="GO" id="GO:0000287">
    <property type="term" value="F:magnesium ion binding"/>
    <property type="evidence" value="ECO:0007669"/>
    <property type="project" value="UniProtKB-UniRule"/>
</dbReference>
<proteinExistence type="inferred from homology"/>
<organism evidence="18 19">
    <name type="scientific">Thioploca ingrica</name>
    <dbReference type="NCBI Taxonomy" id="40754"/>
    <lineage>
        <taxon>Bacteria</taxon>
        <taxon>Pseudomonadati</taxon>
        <taxon>Pseudomonadota</taxon>
        <taxon>Gammaproteobacteria</taxon>
        <taxon>Thiotrichales</taxon>
        <taxon>Thiotrichaceae</taxon>
        <taxon>Thioploca</taxon>
    </lineage>
</organism>
<dbReference type="KEGG" id="tig:THII_2332"/>
<dbReference type="FunFam" id="3.40.50.970:FF:000016">
    <property type="entry name" value="Acetolactate synthase"/>
    <property type="match status" value="1"/>
</dbReference>
<evidence type="ECO:0000259" key="15">
    <source>
        <dbReference type="Pfam" id="PF00205"/>
    </source>
</evidence>
<evidence type="ECO:0000256" key="11">
    <source>
        <dbReference type="ARBA" id="ARBA00023052"/>
    </source>
</evidence>
<reference evidence="18" key="1">
    <citation type="journal article" date="2014" name="ISME J.">
        <title>Ecophysiology of Thioploca ingrica as revealed by the complete genome sequence supplemented with proteomic evidence.</title>
        <authorList>
            <person name="Kojima H."/>
            <person name="Ogura Y."/>
            <person name="Yamamoto N."/>
            <person name="Togashi T."/>
            <person name="Mori H."/>
            <person name="Watanabe T."/>
            <person name="Nemoto F."/>
            <person name="Kurokawa K."/>
            <person name="Hayashi T."/>
            <person name="Fukui M."/>
        </authorList>
    </citation>
    <scope>NUCLEOTIDE SEQUENCE [LARGE SCALE GENOMIC DNA]</scope>
</reference>